<keyword evidence="2 5" id="KW-0812">Transmembrane</keyword>
<feature type="transmembrane region" description="Helical" evidence="5">
    <location>
        <begin position="120"/>
        <end position="139"/>
    </location>
</feature>
<feature type="transmembrane region" description="Helical" evidence="5">
    <location>
        <begin position="94"/>
        <end position="113"/>
    </location>
</feature>
<feature type="transmembrane region" description="Helical" evidence="5">
    <location>
        <begin position="28"/>
        <end position="50"/>
    </location>
</feature>
<dbReference type="GO" id="GO:0016020">
    <property type="term" value="C:membrane"/>
    <property type="evidence" value="ECO:0007669"/>
    <property type="project" value="UniProtKB-SubCell"/>
</dbReference>
<dbReference type="EMBL" id="FMZW01000003">
    <property type="protein sequence ID" value="SDC52288.1"/>
    <property type="molecule type" value="Genomic_DNA"/>
</dbReference>
<protein>
    <submittedName>
        <fullName evidence="6">DoxX-like family protein</fullName>
    </submittedName>
</protein>
<gene>
    <name evidence="6" type="ORF">SAMN05216337_1003184</name>
</gene>
<reference evidence="6 7" key="1">
    <citation type="submission" date="2016-10" db="EMBL/GenBank/DDBJ databases">
        <authorList>
            <person name="de Groot N.N."/>
        </authorList>
    </citation>
    <scope>NUCLEOTIDE SEQUENCE [LARGE SCALE GENOMIC DNA]</scope>
    <source>
        <strain evidence="6 7">R5</strain>
    </source>
</reference>
<organism evidence="6 7">
    <name type="scientific">Bradyrhizobium brasilense</name>
    <dbReference type="NCBI Taxonomy" id="1419277"/>
    <lineage>
        <taxon>Bacteria</taxon>
        <taxon>Pseudomonadati</taxon>
        <taxon>Pseudomonadota</taxon>
        <taxon>Alphaproteobacteria</taxon>
        <taxon>Hyphomicrobiales</taxon>
        <taxon>Nitrobacteraceae</taxon>
        <taxon>Bradyrhizobium</taxon>
    </lineage>
</organism>
<accession>A0A1G6M9P7</accession>
<comment type="subcellular location">
    <subcellularLocation>
        <location evidence="1">Membrane</location>
        <topology evidence="1">Multi-pass membrane protein</topology>
    </subcellularLocation>
</comment>
<name>A0A1G6M9P7_9BRAD</name>
<keyword evidence="3 5" id="KW-1133">Transmembrane helix</keyword>
<evidence type="ECO:0000313" key="7">
    <source>
        <dbReference type="Proteomes" id="UP000199245"/>
    </source>
</evidence>
<evidence type="ECO:0000256" key="4">
    <source>
        <dbReference type="ARBA" id="ARBA00023136"/>
    </source>
</evidence>
<evidence type="ECO:0000256" key="3">
    <source>
        <dbReference type="ARBA" id="ARBA00022989"/>
    </source>
</evidence>
<evidence type="ECO:0000256" key="1">
    <source>
        <dbReference type="ARBA" id="ARBA00004141"/>
    </source>
</evidence>
<dbReference type="Proteomes" id="UP000199245">
    <property type="component" value="Unassembled WGS sequence"/>
</dbReference>
<dbReference type="Pfam" id="PF13564">
    <property type="entry name" value="DoxX_2"/>
    <property type="match status" value="1"/>
</dbReference>
<dbReference type="InterPro" id="IPR032808">
    <property type="entry name" value="DoxX"/>
</dbReference>
<evidence type="ECO:0000313" key="6">
    <source>
        <dbReference type="EMBL" id="SDC52288.1"/>
    </source>
</evidence>
<keyword evidence="4 5" id="KW-0472">Membrane</keyword>
<sequence>MVPAWHINTKKGCCCPGSNHDDHMAPIYIYWISTTLLSLLYLASAFMYLTRGSWVRQALADLGYPAYLVPFMIVVKVLGPAAILLHVSVALSDLAYAGMFYHLLLSGLAYLGVRKPSGALPAVTGLALLIVSFVTQNAAREMPSPHALAVDAQFMTRASLAADGDAIIDGAG</sequence>
<proteinExistence type="predicted"/>
<evidence type="ECO:0000256" key="2">
    <source>
        <dbReference type="ARBA" id="ARBA00022692"/>
    </source>
</evidence>
<dbReference type="AlphaFoldDB" id="A0A1G6M9P7"/>
<feature type="transmembrane region" description="Helical" evidence="5">
    <location>
        <begin position="62"/>
        <end position="88"/>
    </location>
</feature>
<evidence type="ECO:0000256" key="5">
    <source>
        <dbReference type="SAM" id="Phobius"/>
    </source>
</evidence>